<proteinExistence type="inferred from homology"/>
<feature type="transmembrane region" description="Helical" evidence="7">
    <location>
        <begin position="20"/>
        <end position="39"/>
    </location>
</feature>
<evidence type="ECO:0008006" key="10">
    <source>
        <dbReference type="Google" id="ProtNLM"/>
    </source>
</evidence>
<dbReference type="PANTHER" id="PTHR33567:SF3">
    <property type="entry name" value="CHROMATE ION TRANSPORTER (EUROFUNG)"/>
    <property type="match status" value="1"/>
</dbReference>
<dbReference type="PANTHER" id="PTHR33567">
    <property type="entry name" value="CHROMATE ION TRANSPORTER (EUROFUNG)"/>
    <property type="match status" value="1"/>
</dbReference>
<comment type="caution">
    <text evidence="8">The sequence shown here is derived from an EMBL/GenBank/DDBJ whole genome shotgun (WGS) entry which is preliminary data.</text>
</comment>
<evidence type="ECO:0000256" key="1">
    <source>
        <dbReference type="ARBA" id="ARBA00004651"/>
    </source>
</evidence>
<accession>A0A8S1LNE7</accession>
<comment type="similarity">
    <text evidence="2">Belongs to the chromate ion transporter (CHR) (TC 2.A.51) family.</text>
</comment>
<keyword evidence="6 7" id="KW-0472">Membrane</keyword>
<evidence type="ECO:0000256" key="5">
    <source>
        <dbReference type="ARBA" id="ARBA00022989"/>
    </source>
</evidence>
<feature type="transmembrane region" description="Helical" evidence="7">
    <location>
        <begin position="272"/>
        <end position="294"/>
    </location>
</feature>
<dbReference type="GO" id="GO:0015109">
    <property type="term" value="F:chromate transmembrane transporter activity"/>
    <property type="evidence" value="ECO:0007669"/>
    <property type="project" value="InterPro"/>
</dbReference>
<feature type="transmembrane region" description="Helical" evidence="7">
    <location>
        <begin position="241"/>
        <end position="260"/>
    </location>
</feature>
<dbReference type="PIRSF" id="PIRSF004810">
    <property type="entry name" value="ChrA"/>
    <property type="match status" value="1"/>
</dbReference>
<keyword evidence="5 7" id="KW-1133">Transmembrane helix</keyword>
<dbReference type="InterPro" id="IPR014047">
    <property type="entry name" value="Chr_Tranpt_l_chain"/>
</dbReference>
<feature type="transmembrane region" description="Helical" evidence="7">
    <location>
        <begin position="147"/>
        <end position="176"/>
    </location>
</feature>
<feature type="transmembrane region" description="Helical" evidence="7">
    <location>
        <begin position="362"/>
        <end position="392"/>
    </location>
</feature>
<sequence>MIPMDTSSSKQMSLKQLGDVMFPLGFITYGGPLAHINVLRERFKNYTTEDEFQELFALCQTLPGPTSTQMVIAVGANLTHSCLGGLVAFLYFSMPSAFVMMILGLTVPNLQIPWIQLLINGFKYASIGVIIEAAYKLSNGAIKNKFHLFLWIVSAIVTTFFPTPSIAVLMIVIGAISNYVSDRQIGQQLLIPQEEQVQHLFDSWLLGYRSLVGYGISFVLFFFLSYIDWMPIAVCSNLFKTGSLVIGGGHVVLPMIQFSLSNYLTTEQFWNAFALVSCMPGPMFNIAIYLGALIGGIPMAILAEIFMFLPGFFTIFGILPYWKKYRGLRTIRAVLQGIAAVAVGFILSAIVHLIINSCSQAFVVPIGIGILSCLCLYKGIPIPFVIIGGGFINLLTEYK</sequence>
<feature type="transmembrane region" description="Helical" evidence="7">
    <location>
        <begin position="334"/>
        <end position="355"/>
    </location>
</feature>
<dbReference type="GO" id="GO:0005886">
    <property type="term" value="C:plasma membrane"/>
    <property type="evidence" value="ECO:0007669"/>
    <property type="project" value="UniProtKB-SubCell"/>
</dbReference>
<feature type="transmembrane region" description="Helical" evidence="7">
    <location>
        <begin position="211"/>
        <end position="229"/>
    </location>
</feature>
<evidence type="ECO:0000256" key="7">
    <source>
        <dbReference type="SAM" id="Phobius"/>
    </source>
</evidence>
<keyword evidence="9" id="KW-1185">Reference proteome</keyword>
<organism evidence="8 9">
    <name type="scientific">Paramecium primaurelia</name>
    <dbReference type="NCBI Taxonomy" id="5886"/>
    <lineage>
        <taxon>Eukaryota</taxon>
        <taxon>Sar</taxon>
        <taxon>Alveolata</taxon>
        <taxon>Ciliophora</taxon>
        <taxon>Intramacronucleata</taxon>
        <taxon>Oligohymenophorea</taxon>
        <taxon>Peniculida</taxon>
        <taxon>Parameciidae</taxon>
        <taxon>Paramecium</taxon>
    </lineage>
</organism>
<feature type="transmembrane region" description="Helical" evidence="7">
    <location>
        <begin position="86"/>
        <end position="107"/>
    </location>
</feature>
<comment type="subcellular location">
    <subcellularLocation>
        <location evidence="1">Cell membrane</location>
        <topology evidence="1">Multi-pass membrane protein</topology>
    </subcellularLocation>
</comment>
<dbReference type="InterPro" id="IPR003370">
    <property type="entry name" value="Chromate_transpt"/>
</dbReference>
<feature type="transmembrane region" description="Helical" evidence="7">
    <location>
        <begin position="113"/>
        <end position="135"/>
    </location>
</feature>
<evidence type="ECO:0000256" key="3">
    <source>
        <dbReference type="ARBA" id="ARBA00022475"/>
    </source>
</evidence>
<feature type="transmembrane region" description="Helical" evidence="7">
    <location>
        <begin position="301"/>
        <end position="322"/>
    </location>
</feature>
<evidence type="ECO:0000256" key="2">
    <source>
        <dbReference type="ARBA" id="ARBA00005262"/>
    </source>
</evidence>
<dbReference type="EMBL" id="CAJJDM010000040">
    <property type="protein sequence ID" value="CAD8067872.1"/>
    <property type="molecule type" value="Genomic_DNA"/>
</dbReference>
<name>A0A8S1LNE7_PARPR</name>
<dbReference type="OMA" id="VWGMART"/>
<dbReference type="NCBIfam" id="TIGR00937">
    <property type="entry name" value="2A51"/>
    <property type="match status" value="1"/>
</dbReference>
<evidence type="ECO:0000256" key="4">
    <source>
        <dbReference type="ARBA" id="ARBA00022692"/>
    </source>
</evidence>
<evidence type="ECO:0000313" key="9">
    <source>
        <dbReference type="Proteomes" id="UP000688137"/>
    </source>
</evidence>
<keyword evidence="3" id="KW-1003">Cell membrane</keyword>
<dbReference type="AlphaFoldDB" id="A0A8S1LNE7"/>
<keyword evidence="4 7" id="KW-0812">Transmembrane</keyword>
<reference evidence="8" key="1">
    <citation type="submission" date="2021-01" db="EMBL/GenBank/DDBJ databases">
        <authorList>
            <consortium name="Genoscope - CEA"/>
            <person name="William W."/>
        </authorList>
    </citation>
    <scope>NUCLEOTIDE SEQUENCE</scope>
</reference>
<dbReference type="Proteomes" id="UP000688137">
    <property type="component" value="Unassembled WGS sequence"/>
</dbReference>
<protein>
    <recommendedName>
        <fullName evidence="10">Chromate transporter</fullName>
    </recommendedName>
</protein>
<dbReference type="Pfam" id="PF02417">
    <property type="entry name" value="Chromate_transp"/>
    <property type="match status" value="2"/>
</dbReference>
<evidence type="ECO:0000313" key="8">
    <source>
        <dbReference type="EMBL" id="CAD8067872.1"/>
    </source>
</evidence>
<gene>
    <name evidence="8" type="ORF">PPRIM_AZ9-3.1.T0410208</name>
</gene>
<evidence type="ECO:0000256" key="6">
    <source>
        <dbReference type="ARBA" id="ARBA00023136"/>
    </source>
</evidence>